<evidence type="ECO:0000256" key="2">
    <source>
        <dbReference type="SAM" id="Phobius"/>
    </source>
</evidence>
<dbReference type="AlphaFoldDB" id="A0AAD7FS03"/>
<comment type="caution">
    <text evidence="4">The sequence shown here is derived from an EMBL/GenBank/DDBJ whole genome shotgun (WGS) entry which is preliminary data.</text>
</comment>
<feature type="compositionally biased region" description="Basic and acidic residues" evidence="1">
    <location>
        <begin position="445"/>
        <end position="466"/>
    </location>
</feature>
<evidence type="ECO:0000256" key="3">
    <source>
        <dbReference type="SAM" id="SignalP"/>
    </source>
</evidence>
<evidence type="ECO:0008006" key="6">
    <source>
        <dbReference type="Google" id="ProtNLM"/>
    </source>
</evidence>
<keyword evidence="2" id="KW-1133">Transmembrane helix</keyword>
<feature type="compositionally biased region" description="Polar residues" evidence="1">
    <location>
        <begin position="288"/>
        <end position="298"/>
    </location>
</feature>
<feature type="signal peptide" evidence="3">
    <location>
        <begin position="1"/>
        <end position="25"/>
    </location>
</feature>
<accession>A0AAD7FS03</accession>
<evidence type="ECO:0000256" key="1">
    <source>
        <dbReference type="SAM" id="MobiDB-lite"/>
    </source>
</evidence>
<evidence type="ECO:0000313" key="5">
    <source>
        <dbReference type="Proteomes" id="UP001221142"/>
    </source>
</evidence>
<dbReference type="EMBL" id="JARKIF010000007">
    <property type="protein sequence ID" value="KAJ7634880.1"/>
    <property type="molecule type" value="Genomic_DNA"/>
</dbReference>
<keyword evidence="2" id="KW-0472">Membrane</keyword>
<organism evidence="4 5">
    <name type="scientific">Roridomyces roridus</name>
    <dbReference type="NCBI Taxonomy" id="1738132"/>
    <lineage>
        <taxon>Eukaryota</taxon>
        <taxon>Fungi</taxon>
        <taxon>Dikarya</taxon>
        <taxon>Basidiomycota</taxon>
        <taxon>Agaricomycotina</taxon>
        <taxon>Agaricomycetes</taxon>
        <taxon>Agaricomycetidae</taxon>
        <taxon>Agaricales</taxon>
        <taxon>Marasmiineae</taxon>
        <taxon>Mycenaceae</taxon>
        <taxon>Roridomyces</taxon>
    </lineage>
</organism>
<feature type="region of interest" description="Disordered" evidence="1">
    <location>
        <begin position="187"/>
        <end position="358"/>
    </location>
</feature>
<feature type="region of interest" description="Disordered" evidence="1">
    <location>
        <begin position="490"/>
        <end position="513"/>
    </location>
</feature>
<reference evidence="4" key="1">
    <citation type="submission" date="2023-03" db="EMBL/GenBank/DDBJ databases">
        <title>Massive genome expansion in bonnet fungi (Mycena s.s.) driven by repeated elements and novel gene families across ecological guilds.</title>
        <authorList>
            <consortium name="Lawrence Berkeley National Laboratory"/>
            <person name="Harder C.B."/>
            <person name="Miyauchi S."/>
            <person name="Viragh M."/>
            <person name="Kuo A."/>
            <person name="Thoen E."/>
            <person name="Andreopoulos B."/>
            <person name="Lu D."/>
            <person name="Skrede I."/>
            <person name="Drula E."/>
            <person name="Henrissat B."/>
            <person name="Morin E."/>
            <person name="Kohler A."/>
            <person name="Barry K."/>
            <person name="LaButti K."/>
            <person name="Morin E."/>
            <person name="Salamov A."/>
            <person name="Lipzen A."/>
            <person name="Mereny Z."/>
            <person name="Hegedus B."/>
            <person name="Baldrian P."/>
            <person name="Stursova M."/>
            <person name="Weitz H."/>
            <person name="Taylor A."/>
            <person name="Grigoriev I.V."/>
            <person name="Nagy L.G."/>
            <person name="Martin F."/>
            <person name="Kauserud H."/>
        </authorList>
    </citation>
    <scope>NUCLEOTIDE SEQUENCE</scope>
    <source>
        <strain evidence="4">9284</strain>
    </source>
</reference>
<keyword evidence="3" id="KW-0732">Signal</keyword>
<feature type="compositionally biased region" description="Basic and acidic residues" evidence="1">
    <location>
        <begin position="349"/>
        <end position="358"/>
    </location>
</feature>
<keyword evidence="5" id="KW-1185">Reference proteome</keyword>
<gene>
    <name evidence="4" type="ORF">FB45DRAFT_910139</name>
</gene>
<dbReference type="Proteomes" id="UP001221142">
    <property type="component" value="Unassembled WGS sequence"/>
</dbReference>
<evidence type="ECO:0000313" key="4">
    <source>
        <dbReference type="EMBL" id="KAJ7634880.1"/>
    </source>
</evidence>
<feature type="compositionally biased region" description="Acidic residues" evidence="1">
    <location>
        <begin position="245"/>
        <end position="256"/>
    </location>
</feature>
<sequence>MVNRGFTSWVLVAIFLASTIPIVSGDPEQPTTTIARHSQHNIYYARQLMTSSSSYDYWWPYPPYGETTATATTTTLATDTPTNTLLVSPTSTPELAFSSEVDSAMSSYSDSASFASQSSASPSASQSIISISALPPANTSFPSTSHRKLSVLPSNNLVLIIPVCAVGGLLVGGIATWCVYGCLTRKGRGGRRRGRTSYGSLEVGPEYTPPSPHDEKDDYDGEQGQWVGDEKYAQEQDNGPPDNASDGEDEQAEETEGFLHPGTAQTRTLMRDKSTATAVRAKSHRSSRAPSPTPSGRTSLFFDRVGSPTDNLPWESLRHKSIKRGILERLQDDGQQEQNSRRRPWQTHGRHDSDLLVSDAHADLSRAVTAVSRASTTATARTGAGFRILSESPAETPRSERGAEEFTWPSVEEDKYTRVPTRNRSRSPEKASRPASPSKAARRAMSPDKGRRQYGRSEDNSNDIRDILPQSPPCISSPILDDALCFTPVPSPPLPEGTPEIRSFASFGGPGME</sequence>
<feature type="chain" id="PRO_5042119737" description="Mid2 domain-containing protein" evidence="3">
    <location>
        <begin position="26"/>
        <end position="513"/>
    </location>
</feature>
<proteinExistence type="predicted"/>
<feature type="transmembrane region" description="Helical" evidence="2">
    <location>
        <begin position="157"/>
        <end position="183"/>
    </location>
</feature>
<protein>
    <recommendedName>
        <fullName evidence="6">Mid2 domain-containing protein</fullName>
    </recommendedName>
</protein>
<name>A0AAD7FS03_9AGAR</name>
<feature type="region of interest" description="Disordered" evidence="1">
    <location>
        <begin position="384"/>
        <end position="473"/>
    </location>
</feature>
<keyword evidence="2" id="KW-0812">Transmembrane</keyword>